<gene>
    <name evidence="1" type="ORF">Tco_1067111</name>
</gene>
<evidence type="ECO:0000313" key="1">
    <source>
        <dbReference type="EMBL" id="GJT85394.1"/>
    </source>
</evidence>
<name>A0ABQ5HD72_9ASTR</name>
<proteinExistence type="predicted"/>
<reference evidence="1" key="2">
    <citation type="submission" date="2022-01" db="EMBL/GenBank/DDBJ databases">
        <authorList>
            <person name="Yamashiro T."/>
            <person name="Shiraishi A."/>
            <person name="Satake H."/>
            <person name="Nakayama K."/>
        </authorList>
    </citation>
    <scope>NUCLEOTIDE SEQUENCE</scope>
</reference>
<reference evidence="1" key="1">
    <citation type="journal article" date="2022" name="Int. J. Mol. Sci.">
        <title>Draft Genome of Tanacetum Coccineum: Genomic Comparison of Closely Related Tanacetum-Family Plants.</title>
        <authorList>
            <person name="Yamashiro T."/>
            <person name="Shiraishi A."/>
            <person name="Nakayama K."/>
            <person name="Satake H."/>
        </authorList>
    </citation>
    <scope>NUCLEOTIDE SEQUENCE</scope>
</reference>
<organism evidence="1 2">
    <name type="scientific">Tanacetum coccineum</name>
    <dbReference type="NCBI Taxonomy" id="301880"/>
    <lineage>
        <taxon>Eukaryota</taxon>
        <taxon>Viridiplantae</taxon>
        <taxon>Streptophyta</taxon>
        <taxon>Embryophyta</taxon>
        <taxon>Tracheophyta</taxon>
        <taxon>Spermatophyta</taxon>
        <taxon>Magnoliopsida</taxon>
        <taxon>eudicotyledons</taxon>
        <taxon>Gunneridae</taxon>
        <taxon>Pentapetalae</taxon>
        <taxon>asterids</taxon>
        <taxon>campanulids</taxon>
        <taxon>Asterales</taxon>
        <taxon>Asteraceae</taxon>
        <taxon>Asteroideae</taxon>
        <taxon>Anthemideae</taxon>
        <taxon>Anthemidinae</taxon>
        <taxon>Tanacetum</taxon>
    </lineage>
</organism>
<protein>
    <submittedName>
        <fullName evidence="1">Uncharacterized protein</fullName>
    </submittedName>
</protein>
<sequence length="89" mass="10322">MDLPRDNPLVSVEVLRSDTYTRNPVKENLLKLNLPNHRSVFMDPEVQVKMEMEIPRSNRVNFITACSYSIDKSKDVMKAQVYVSKLPQL</sequence>
<accession>A0ABQ5HD72</accession>
<evidence type="ECO:0000313" key="2">
    <source>
        <dbReference type="Proteomes" id="UP001151760"/>
    </source>
</evidence>
<comment type="caution">
    <text evidence="1">The sequence shown here is derived from an EMBL/GenBank/DDBJ whole genome shotgun (WGS) entry which is preliminary data.</text>
</comment>
<dbReference type="Proteomes" id="UP001151760">
    <property type="component" value="Unassembled WGS sequence"/>
</dbReference>
<dbReference type="EMBL" id="BQNB010019446">
    <property type="protein sequence ID" value="GJT85394.1"/>
    <property type="molecule type" value="Genomic_DNA"/>
</dbReference>
<keyword evidence="2" id="KW-1185">Reference proteome</keyword>